<dbReference type="InterPro" id="IPR022018">
    <property type="entry name" value="GIT1_C"/>
</dbReference>
<dbReference type="Pfam" id="PF12205">
    <property type="entry name" value="GIT1_C"/>
    <property type="match status" value="1"/>
</dbReference>
<dbReference type="KEGG" id="mlr:MELLADRAFT_115294"/>
<dbReference type="GO" id="GO:0005826">
    <property type="term" value="C:actomyosin contractile ring"/>
    <property type="evidence" value="ECO:0007669"/>
    <property type="project" value="TreeGrafter"/>
</dbReference>
<dbReference type="Proteomes" id="UP000001072">
    <property type="component" value="Unassembled WGS sequence"/>
</dbReference>
<proteinExistence type="predicted"/>
<dbReference type="RefSeq" id="XP_007405168.1">
    <property type="nucleotide sequence ID" value="XM_007405106.1"/>
</dbReference>
<dbReference type="EMBL" id="GL883092">
    <property type="protein sequence ID" value="EGG11533.1"/>
    <property type="molecule type" value="Genomic_DNA"/>
</dbReference>
<feature type="region of interest" description="Disordered" evidence="2">
    <location>
        <begin position="260"/>
        <end position="352"/>
    </location>
</feature>
<feature type="region of interest" description="Disordered" evidence="2">
    <location>
        <begin position="728"/>
        <end position="865"/>
    </location>
</feature>
<accession>F4R763</accession>
<feature type="compositionally biased region" description="Polar residues" evidence="2">
    <location>
        <begin position="191"/>
        <end position="202"/>
    </location>
</feature>
<keyword evidence="1" id="KW-0677">Repeat</keyword>
<dbReference type="OrthoDB" id="5588096at2759"/>
<feature type="compositionally biased region" description="Low complexity" evidence="2">
    <location>
        <begin position="76"/>
        <end position="87"/>
    </location>
</feature>
<feature type="compositionally biased region" description="Basic and acidic residues" evidence="2">
    <location>
        <begin position="281"/>
        <end position="304"/>
    </location>
</feature>
<dbReference type="InterPro" id="IPR039892">
    <property type="entry name" value="Spa2/Sph1"/>
</dbReference>
<feature type="domain" description="GIT Spa2 homology (SHD)" evidence="3">
    <location>
        <begin position="91"/>
        <end position="121"/>
    </location>
</feature>
<feature type="region of interest" description="Disordered" evidence="2">
    <location>
        <begin position="119"/>
        <end position="155"/>
    </location>
</feature>
<dbReference type="HOGENOM" id="CLU_006748_0_0_1"/>
<feature type="compositionally biased region" description="Polar residues" evidence="2">
    <location>
        <begin position="851"/>
        <end position="860"/>
    </location>
</feature>
<feature type="compositionally biased region" description="Low complexity" evidence="2">
    <location>
        <begin position="267"/>
        <end position="280"/>
    </location>
</feature>
<evidence type="ECO:0000313" key="5">
    <source>
        <dbReference type="Proteomes" id="UP000001072"/>
    </source>
</evidence>
<feature type="compositionally biased region" description="Polar residues" evidence="2">
    <location>
        <begin position="1"/>
        <end position="22"/>
    </location>
</feature>
<dbReference type="Pfam" id="PF23742">
    <property type="entry name" value="VBS_C3G9"/>
    <property type="match status" value="1"/>
</dbReference>
<evidence type="ECO:0000256" key="2">
    <source>
        <dbReference type="SAM" id="MobiDB-lite"/>
    </source>
</evidence>
<dbReference type="InParanoid" id="F4R763"/>
<protein>
    <recommendedName>
        <fullName evidence="3">GIT Spa2 homology (SHD) domain-containing protein</fullName>
    </recommendedName>
</protein>
<feature type="domain" description="GIT Spa2 homology (SHD)" evidence="3">
    <location>
        <begin position="148"/>
        <end position="178"/>
    </location>
</feature>
<keyword evidence="5" id="KW-1185">Reference proteome</keyword>
<feature type="compositionally biased region" description="Polar residues" evidence="2">
    <location>
        <begin position="779"/>
        <end position="799"/>
    </location>
</feature>
<evidence type="ECO:0000256" key="1">
    <source>
        <dbReference type="ARBA" id="ARBA00022737"/>
    </source>
</evidence>
<dbReference type="AlphaFoldDB" id="F4R763"/>
<feature type="compositionally biased region" description="Basic and acidic residues" evidence="2">
    <location>
        <begin position="835"/>
        <end position="845"/>
    </location>
</feature>
<dbReference type="GeneID" id="18925560"/>
<reference evidence="5" key="1">
    <citation type="journal article" date="2011" name="Proc. Natl. Acad. Sci. U.S.A.">
        <title>Obligate biotrophy features unraveled by the genomic analysis of rust fungi.</title>
        <authorList>
            <person name="Duplessis S."/>
            <person name="Cuomo C.A."/>
            <person name="Lin Y.-C."/>
            <person name="Aerts A."/>
            <person name="Tisserant E."/>
            <person name="Veneault-Fourrey C."/>
            <person name="Joly D.L."/>
            <person name="Hacquard S."/>
            <person name="Amselem J."/>
            <person name="Cantarel B.L."/>
            <person name="Chiu R."/>
            <person name="Coutinho P.M."/>
            <person name="Feau N."/>
            <person name="Field M."/>
            <person name="Frey P."/>
            <person name="Gelhaye E."/>
            <person name="Goldberg J."/>
            <person name="Grabherr M.G."/>
            <person name="Kodira C.D."/>
            <person name="Kohler A."/>
            <person name="Kuees U."/>
            <person name="Lindquist E.A."/>
            <person name="Lucas S.M."/>
            <person name="Mago R."/>
            <person name="Mauceli E."/>
            <person name="Morin E."/>
            <person name="Murat C."/>
            <person name="Pangilinan J.L."/>
            <person name="Park R."/>
            <person name="Pearson M."/>
            <person name="Quesneville H."/>
            <person name="Rouhier N."/>
            <person name="Sakthikumar S."/>
            <person name="Salamov A.A."/>
            <person name="Schmutz J."/>
            <person name="Selles B."/>
            <person name="Shapiro H."/>
            <person name="Tanguay P."/>
            <person name="Tuskan G.A."/>
            <person name="Henrissat B."/>
            <person name="Van de Peer Y."/>
            <person name="Rouze P."/>
            <person name="Ellis J.G."/>
            <person name="Dodds P.N."/>
            <person name="Schein J.E."/>
            <person name="Zhong S."/>
            <person name="Hamelin R.C."/>
            <person name="Grigoriev I.V."/>
            <person name="Szabo L.J."/>
            <person name="Martin F."/>
        </authorList>
    </citation>
    <scope>NUCLEOTIDE SEQUENCE [LARGE SCALE GENOMIC DNA]</scope>
    <source>
        <strain evidence="5">98AG31 / pathotype 3-4-7</strain>
    </source>
</reference>
<dbReference type="eggNOG" id="ENOG502QS1N">
    <property type="taxonomic scope" value="Eukaryota"/>
</dbReference>
<dbReference type="SMART" id="SM00555">
    <property type="entry name" value="GIT"/>
    <property type="match status" value="2"/>
</dbReference>
<name>F4R763_MELLP</name>
<evidence type="ECO:0000259" key="3">
    <source>
        <dbReference type="SMART" id="SM00555"/>
    </source>
</evidence>
<dbReference type="PANTHER" id="PTHR21601">
    <property type="entry name" value="SPA2 PROTEIN"/>
    <property type="match status" value="1"/>
</dbReference>
<feature type="region of interest" description="Disordered" evidence="2">
    <location>
        <begin position="180"/>
        <end position="236"/>
    </location>
</feature>
<feature type="compositionally biased region" description="Basic and acidic residues" evidence="2">
    <location>
        <begin position="336"/>
        <end position="352"/>
    </location>
</feature>
<feature type="region of interest" description="Disordered" evidence="2">
    <location>
        <begin position="1"/>
        <end position="96"/>
    </location>
</feature>
<feature type="compositionally biased region" description="Basic and acidic residues" evidence="2">
    <location>
        <begin position="748"/>
        <end position="757"/>
    </location>
</feature>
<organism evidence="5">
    <name type="scientific">Melampsora larici-populina (strain 98AG31 / pathotype 3-4-7)</name>
    <name type="common">Poplar leaf rust fungus</name>
    <dbReference type="NCBI Taxonomy" id="747676"/>
    <lineage>
        <taxon>Eukaryota</taxon>
        <taxon>Fungi</taxon>
        <taxon>Dikarya</taxon>
        <taxon>Basidiomycota</taxon>
        <taxon>Pucciniomycotina</taxon>
        <taxon>Pucciniomycetes</taxon>
        <taxon>Pucciniales</taxon>
        <taxon>Melampsoraceae</taxon>
        <taxon>Melampsora</taxon>
    </lineage>
</organism>
<dbReference type="GO" id="GO:1902716">
    <property type="term" value="C:cell cortex of growing cell tip"/>
    <property type="evidence" value="ECO:0007669"/>
    <property type="project" value="TreeGrafter"/>
</dbReference>
<sequence>MSRYPTTPQSQFDNQSIGLSSYQRSETRPSPSSRSQPTTSSNNYPSSNTGSSAPDPEQSRRTARIHYDQLNGWLYQGQGSNSKSSQNRTNPRDKLTRLTRQQFQELSTDVYDELCRRIERGEQDGGEGKGGSPFLLSRDEYHPKRNQARQKLATLPRSRFKDLASDVFFELERRYPEFLEPEFAPTPPRNNYPNSQASSNKPPSDPRHRLPPNPSQASSSSKPPLRPLQPSNGVAGGVLANDVIVPDKSTFVMDQNEAYDDASSIRSGPSKLSLKSNPLSSERERDNQRERDRPPETASTERSDYFGVGNSSKRGSGSLSSLKYISNKSLPSEPRSPVKDRSGSIRSTHEYERRISVMQTKIKNLEQELEQTQRLTEMRAEDSERISDLEEQLTTMKERCARQREELKELEDNLEDQRNSNSREMQLANEEISRLKQEIGDLERENSRAANKPSLASTAIVDRLKDEVKDLLNELRQLQIKQDELVADREADQETIRELEEDVTFNKKRYEAAKTELRHLKRTSVLHATKNFIPSERFPVTGNGAIADIHFTAFTSSIDELLQAGRSNGNNEVITAMRTVITAVGTVDEDIQQFEANISRTNSLSSEDRDKLEGLKARINATLSNLITAAKNHVVSLGLSPISLLDAASSHLSFSMIELVKLVGMRKANTMEVERYENYHSNGRQDEDDDSLSILASQTQFSHLNKNGNGSIDKNSNKPSLKIIRDQQKEDTKLTSLRSPFPLKPLHIRPDENRFPDTRQPVTPPKTPFKNIRDLQSAYDGTTSPEAGHRSQQSASISKLGSKYEAIRSPSGFDGSNESDLRDSASGSSTTNLEKVFDSPPRRANVEINPLPTSNGTSRGLAQYEDSDVKDISNFGLGVSRAEDEEREKLKAYLETQTESIVAYIQTLLSAIRGGGAQGSQALTENLTQIITIVSSIVAMTTDSLPPKPETDRILNELSNNCNRLSEMQEISGSTIFTKQTKQAMAAASFGVAKALKELNSYIAGDDVTSVL</sequence>
<dbReference type="PANTHER" id="PTHR21601:SF0">
    <property type="entry name" value="PROTEIN SPA2-RELATED"/>
    <property type="match status" value="1"/>
</dbReference>
<dbReference type="Pfam" id="PF08518">
    <property type="entry name" value="GIT_SHD"/>
    <property type="match status" value="2"/>
</dbReference>
<dbReference type="Gene3D" id="1.20.120.330">
    <property type="entry name" value="Nucleotidyltransferases domain 2"/>
    <property type="match status" value="1"/>
</dbReference>
<gene>
    <name evidence="4" type="ORF">MELLADRAFT_115294</name>
</gene>
<dbReference type="InterPro" id="IPR056439">
    <property type="entry name" value="VBS_C3G9"/>
</dbReference>
<dbReference type="STRING" id="747676.F4R763"/>
<dbReference type="VEuPathDB" id="FungiDB:MELLADRAFT_115294"/>
<dbReference type="InterPro" id="IPR013724">
    <property type="entry name" value="GIT_SHD"/>
</dbReference>
<feature type="compositionally biased region" description="Low complexity" evidence="2">
    <location>
        <begin position="311"/>
        <end position="323"/>
    </location>
</feature>
<feature type="compositionally biased region" description="Low complexity" evidence="2">
    <location>
        <begin position="28"/>
        <end position="52"/>
    </location>
</feature>
<dbReference type="GO" id="GO:0005078">
    <property type="term" value="F:MAP-kinase scaffold activity"/>
    <property type="evidence" value="ECO:0007669"/>
    <property type="project" value="TreeGrafter"/>
</dbReference>
<evidence type="ECO:0000313" key="4">
    <source>
        <dbReference type="EMBL" id="EGG11533.1"/>
    </source>
</evidence>